<feature type="domain" description="Beta-lactamase class A catalytic" evidence="2">
    <location>
        <begin position="284"/>
        <end position="489"/>
    </location>
</feature>
<dbReference type="Gene3D" id="3.40.710.10">
    <property type="entry name" value="DD-peptidase/beta-lactamase superfamily"/>
    <property type="match status" value="1"/>
</dbReference>
<dbReference type="Proteomes" id="UP000636394">
    <property type="component" value="Unassembled WGS sequence"/>
</dbReference>
<feature type="region of interest" description="Disordered" evidence="1">
    <location>
        <begin position="233"/>
        <end position="255"/>
    </location>
</feature>
<dbReference type="Pfam" id="PF13354">
    <property type="entry name" value="Beta-lactamase2"/>
    <property type="match status" value="1"/>
</dbReference>
<name>A0ABX0IG79_9ACTN</name>
<comment type="caution">
    <text evidence="3">The sequence shown here is derived from an EMBL/GenBank/DDBJ whole genome shotgun (WGS) entry which is preliminary data.</text>
</comment>
<gene>
    <name evidence="3" type="ORF">GMI68_03340</name>
</gene>
<evidence type="ECO:0000313" key="3">
    <source>
        <dbReference type="EMBL" id="NHM13816.1"/>
    </source>
</evidence>
<evidence type="ECO:0000259" key="2">
    <source>
        <dbReference type="Pfam" id="PF13354"/>
    </source>
</evidence>
<accession>A0ABX0IG79</accession>
<proteinExistence type="predicted"/>
<dbReference type="EMBL" id="WPCR01000003">
    <property type="protein sequence ID" value="NHM13816.1"/>
    <property type="molecule type" value="Genomic_DNA"/>
</dbReference>
<evidence type="ECO:0000313" key="4">
    <source>
        <dbReference type="Proteomes" id="UP000636394"/>
    </source>
</evidence>
<organism evidence="3 4">
    <name type="scientific">Xiamenia xianingshaonis</name>
    <dbReference type="NCBI Taxonomy" id="2682776"/>
    <lineage>
        <taxon>Bacteria</taxon>
        <taxon>Bacillati</taxon>
        <taxon>Actinomycetota</taxon>
        <taxon>Coriobacteriia</taxon>
        <taxon>Eggerthellales</taxon>
        <taxon>Eggerthellaceae</taxon>
        <taxon>Xiamenia</taxon>
    </lineage>
</organism>
<dbReference type="SUPFAM" id="SSF56601">
    <property type="entry name" value="beta-lactamase/transpeptidase-like"/>
    <property type="match status" value="1"/>
</dbReference>
<sequence>MPTAAAMSLTVTARYPAVENKSKACASMRLRVSRAGPFGRPMTDSLISKNKQTLGFCFIPCFTKQRQGFAARRPIQQRKRWPPIRLVLRRVAEGPSLCADGTTKNCSDCQKMSCGAFQKTLRRRNIRGSQSIRIVESSQDWFAPMTQFHCIRRAGIMFLATLFAALSLAGCTPAGASEEGQVSATTHDAAAETPKAVTEEKEESLEDIQPGQYGDSRDELIAVLKKAQARAEKAGGEESAAAGESAGEDTSETAYDTSDIEASLSQLIEDSGASASFAYRYLSDSGWDFSVHGKESHTAASMISLAVLTQLFDRIDAGDLSLDDEYELTEEAIVGGNGRLQDEDPGTAYSLRDLVWYSIVESDNTATNMLIDIAGMDAVNSEVARQGLEGTSLERHMMDTEAQKEGRENRMAADDAAAILNAIAQGAFYNEELSDFAYDLLSQQKSDSAVKGVLPEGATYAFKSGSLENVYNEGGVVFGEHPYVFVAFVEGVDEEEATALVKDAAALVEGWTNP</sequence>
<dbReference type="InterPro" id="IPR000871">
    <property type="entry name" value="Beta-lactam_class-A"/>
</dbReference>
<feature type="region of interest" description="Disordered" evidence="1">
    <location>
        <begin position="176"/>
        <end position="212"/>
    </location>
</feature>
<dbReference type="PANTHER" id="PTHR35333">
    <property type="entry name" value="BETA-LACTAMASE"/>
    <property type="match status" value="1"/>
</dbReference>
<protein>
    <recommendedName>
        <fullName evidence="2">Beta-lactamase class A catalytic domain-containing protein</fullName>
    </recommendedName>
</protein>
<dbReference type="InterPro" id="IPR045155">
    <property type="entry name" value="Beta-lactam_cat"/>
</dbReference>
<evidence type="ECO:0000256" key="1">
    <source>
        <dbReference type="SAM" id="MobiDB-lite"/>
    </source>
</evidence>
<reference evidence="3 4" key="1">
    <citation type="submission" date="2019-11" db="EMBL/GenBank/DDBJ databases">
        <title>Eggerthellaceae novel genus isolated from the rectal contents of marmort.</title>
        <authorList>
            <person name="Zhang G."/>
        </authorList>
    </citation>
    <scope>NUCLEOTIDE SEQUENCE [LARGE SCALE GENOMIC DNA]</scope>
    <source>
        <strain evidence="4">zg-886</strain>
    </source>
</reference>
<dbReference type="PANTHER" id="PTHR35333:SF3">
    <property type="entry name" value="BETA-LACTAMASE-TYPE TRANSPEPTIDASE FOLD CONTAINING PROTEIN"/>
    <property type="match status" value="1"/>
</dbReference>
<keyword evidence="4" id="KW-1185">Reference proteome</keyword>
<dbReference type="InterPro" id="IPR012338">
    <property type="entry name" value="Beta-lactam/transpept-like"/>
</dbReference>